<dbReference type="Gene3D" id="3.40.50.150">
    <property type="entry name" value="Vaccinia Virus protein VP39"/>
    <property type="match status" value="1"/>
</dbReference>
<dbReference type="Pfam" id="PF03705">
    <property type="entry name" value="CheR_N"/>
    <property type="match status" value="1"/>
</dbReference>
<proteinExistence type="predicted"/>
<keyword evidence="8" id="KW-1185">Reference proteome</keyword>
<dbReference type="PRINTS" id="PR00996">
    <property type="entry name" value="CHERMTFRASE"/>
</dbReference>
<dbReference type="RefSeq" id="WP_250338051.1">
    <property type="nucleotide sequence ID" value="NZ_CP063231.1"/>
</dbReference>
<evidence type="ECO:0000256" key="1">
    <source>
        <dbReference type="ARBA" id="ARBA00001541"/>
    </source>
</evidence>
<dbReference type="PANTHER" id="PTHR24422:SF19">
    <property type="entry name" value="CHEMOTAXIS PROTEIN METHYLTRANSFERASE"/>
    <property type="match status" value="1"/>
</dbReference>
<keyword evidence="3" id="KW-0489">Methyltransferase</keyword>
<keyword evidence="4" id="KW-0808">Transferase</keyword>
<dbReference type="InterPro" id="IPR022642">
    <property type="entry name" value="CheR_C"/>
</dbReference>
<accession>A0ABY4SWK7</accession>
<evidence type="ECO:0000256" key="2">
    <source>
        <dbReference type="ARBA" id="ARBA00012534"/>
    </source>
</evidence>
<dbReference type="InterPro" id="IPR050903">
    <property type="entry name" value="Bact_Chemotaxis_MeTrfase"/>
</dbReference>
<comment type="catalytic activity">
    <reaction evidence="1">
        <text>L-glutamyl-[protein] + S-adenosyl-L-methionine = [protein]-L-glutamate 5-O-methyl ester + S-adenosyl-L-homocysteine</text>
        <dbReference type="Rhea" id="RHEA:24452"/>
        <dbReference type="Rhea" id="RHEA-COMP:10208"/>
        <dbReference type="Rhea" id="RHEA-COMP:10311"/>
        <dbReference type="ChEBI" id="CHEBI:29973"/>
        <dbReference type="ChEBI" id="CHEBI:57856"/>
        <dbReference type="ChEBI" id="CHEBI:59789"/>
        <dbReference type="ChEBI" id="CHEBI:82795"/>
        <dbReference type="EC" id="2.1.1.80"/>
    </reaction>
</comment>
<dbReference type="EMBL" id="CP063231">
    <property type="protein sequence ID" value="URL57101.1"/>
    <property type="molecule type" value="Genomic_DNA"/>
</dbReference>
<dbReference type="Gene3D" id="1.10.155.10">
    <property type="entry name" value="Chemotaxis receptor methyltransferase CheR, N-terminal domain"/>
    <property type="match status" value="1"/>
</dbReference>
<dbReference type="Pfam" id="PF01739">
    <property type="entry name" value="CheR"/>
    <property type="match status" value="1"/>
</dbReference>
<evidence type="ECO:0000256" key="5">
    <source>
        <dbReference type="ARBA" id="ARBA00022691"/>
    </source>
</evidence>
<dbReference type="EC" id="2.1.1.80" evidence="2"/>
<name>A0ABY4SWK7_9GAMM</name>
<dbReference type="PROSITE" id="PS50123">
    <property type="entry name" value="CHER"/>
    <property type="match status" value="1"/>
</dbReference>
<evidence type="ECO:0000259" key="6">
    <source>
        <dbReference type="PROSITE" id="PS50123"/>
    </source>
</evidence>
<sequence>MFDREAAVDPSIREALFAQVRLHTGIVMAERKWTMLHGRLRRRLQELQLSGYEAYLALLGRSKHEVGCFIDLVTTNETSFFRTPRIWQYLEEHFFPRWHAAHSGATMQIWSAAASTGEEGYSLAMLANEFRQKHPDFSYRILATDISRAVLDVAAAGSYAGRNAKGLQASRPEMVERYFVPEGDGYTARPALKAHLTFRPHNLYQDLTEPTRFDLVLLRNVLIYFDEPGQEAVVERVRRAMAPESTLIIGESESLHRIRSGFTYEQPLIYRNTKTA</sequence>
<evidence type="ECO:0000313" key="8">
    <source>
        <dbReference type="Proteomes" id="UP001056681"/>
    </source>
</evidence>
<dbReference type="InterPro" id="IPR000780">
    <property type="entry name" value="CheR_MeTrfase"/>
</dbReference>
<dbReference type="PANTHER" id="PTHR24422">
    <property type="entry name" value="CHEMOTAXIS PROTEIN METHYLTRANSFERASE"/>
    <property type="match status" value="1"/>
</dbReference>
<evidence type="ECO:0000256" key="3">
    <source>
        <dbReference type="ARBA" id="ARBA00022603"/>
    </source>
</evidence>
<dbReference type="SMART" id="SM00138">
    <property type="entry name" value="MeTrc"/>
    <property type="match status" value="1"/>
</dbReference>
<feature type="domain" description="CheR-type methyltransferase" evidence="6">
    <location>
        <begin position="20"/>
        <end position="275"/>
    </location>
</feature>
<gene>
    <name evidence="7" type="ORF">IM816_10575</name>
</gene>
<dbReference type="InterPro" id="IPR029063">
    <property type="entry name" value="SAM-dependent_MTases_sf"/>
</dbReference>
<organism evidence="7 8">
    <name type="scientific">Luteibacter flocculans</name>
    <dbReference type="NCBI Taxonomy" id="2780091"/>
    <lineage>
        <taxon>Bacteria</taxon>
        <taxon>Pseudomonadati</taxon>
        <taxon>Pseudomonadota</taxon>
        <taxon>Gammaproteobacteria</taxon>
        <taxon>Lysobacterales</taxon>
        <taxon>Rhodanobacteraceae</taxon>
        <taxon>Luteibacter</taxon>
    </lineage>
</organism>
<dbReference type="InterPro" id="IPR022641">
    <property type="entry name" value="CheR_N"/>
</dbReference>
<protein>
    <recommendedName>
        <fullName evidence="2">protein-glutamate O-methyltransferase</fullName>
        <ecNumber evidence="2">2.1.1.80</ecNumber>
    </recommendedName>
</protein>
<evidence type="ECO:0000313" key="7">
    <source>
        <dbReference type="EMBL" id="URL57101.1"/>
    </source>
</evidence>
<keyword evidence="5" id="KW-0949">S-adenosyl-L-methionine</keyword>
<dbReference type="InterPro" id="IPR036804">
    <property type="entry name" value="CheR_N_sf"/>
</dbReference>
<dbReference type="SUPFAM" id="SSF47757">
    <property type="entry name" value="Chemotaxis receptor methyltransferase CheR, N-terminal domain"/>
    <property type="match status" value="1"/>
</dbReference>
<evidence type="ECO:0000256" key="4">
    <source>
        <dbReference type="ARBA" id="ARBA00022679"/>
    </source>
</evidence>
<dbReference type="SUPFAM" id="SSF53335">
    <property type="entry name" value="S-adenosyl-L-methionine-dependent methyltransferases"/>
    <property type="match status" value="1"/>
</dbReference>
<dbReference type="Proteomes" id="UP001056681">
    <property type="component" value="Chromosome"/>
</dbReference>
<reference evidence="7" key="1">
    <citation type="submission" date="2020-10" db="EMBL/GenBank/DDBJ databases">
        <title>Whole-genome sequence of Luteibacter sp. EIF3.</title>
        <authorList>
            <person name="Friedrich I."/>
            <person name="Hertel R."/>
            <person name="Daniel R."/>
        </authorList>
    </citation>
    <scope>NUCLEOTIDE SEQUENCE</scope>
    <source>
        <strain evidence="7">EIF3</strain>
    </source>
</reference>